<protein>
    <submittedName>
        <fullName evidence="1">FAD dependent oxidoreductase</fullName>
    </submittedName>
</protein>
<dbReference type="EMBL" id="MU003492">
    <property type="protein sequence ID" value="KAF2477513.1"/>
    <property type="molecule type" value="Genomic_DNA"/>
</dbReference>
<accession>A0ACB6RDU2</accession>
<evidence type="ECO:0000313" key="2">
    <source>
        <dbReference type="Proteomes" id="UP000799755"/>
    </source>
</evidence>
<name>A0ACB6RDU2_9PLEO</name>
<evidence type="ECO:0000313" key="1">
    <source>
        <dbReference type="EMBL" id="KAF2477513.1"/>
    </source>
</evidence>
<gene>
    <name evidence="1" type="ORF">BDR25DRAFT_364350</name>
</gene>
<keyword evidence="2" id="KW-1185">Reference proteome</keyword>
<comment type="caution">
    <text evidence="1">The sequence shown here is derived from an EMBL/GenBank/DDBJ whole genome shotgun (WGS) entry which is preliminary data.</text>
</comment>
<organism evidence="1 2">
    <name type="scientific">Lindgomyces ingoldianus</name>
    <dbReference type="NCBI Taxonomy" id="673940"/>
    <lineage>
        <taxon>Eukaryota</taxon>
        <taxon>Fungi</taxon>
        <taxon>Dikarya</taxon>
        <taxon>Ascomycota</taxon>
        <taxon>Pezizomycotina</taxon>
        <taxon>Dothideomycetes</taxon>
        <taxon>Pleosporomycetidae</taxon>
        <taxon>Pleosporales</taxon>
        <taxon>Lindgomycetaceae</taxon>
        <taxon>Lindgomyces</taxon>
    </lineage>
</organism>
<proteinExistence type="predicted"/>
<sequence>MSSVVILGAGVIGLQTAVSLLEAGYNVTIIAKHFPGDESIEYTSPWAGAIWRTHATPDQEEQCRWDLESYKSWIGVLENDRGLAEEMGIQVSLQFILFKELLVLGIPHSPNPSSPSLWFSSHVQNFSVILPTDLPPGCLSGVAYDSIAINPSKYLFFLLSKASRLGLQVIKADLPTSAGLSGAISSTLSLIETKASSPDGSNAFPIVINCTGLGAKSLCPADSSNLYPIRGQTLLVRIHPCPPPNILRIIMHEDPSIAPAVTYIIPRPGTNEFVLGGTKKPNDWSPEPDAETCERIIARCRSIWPDMADVEIEISSMQVGLRPGRKGGVRVGVEEIDVGVREGVMGKVKVVHQYGHAGAGYQNSIGSARKVVDLVRGIVE</sequence>
<reference evidence="1" key="1">
    <citation type="journal article" date="2020" name="Stud. Mycol.">
        <title>101 Dothideomycetes genomes: a test case for predicting lifestyles and emergence of pathogens.</title>
        <authorList>
            <person name="Haridas S."/>
            <person name="Albert R."/>
            <person name="Binder M."/>
            <person name="Bloem J."/>
            <person name="Labutti K."/>
            <person name="Salamov A."/>
            <person name="Andreopoulos B."/>
            <person name="Baker S."/>
            <person name="Barry K."/>
            <person name="Bills G."/>
            <person name="Bluhm B."/>
            <person name="Cannon C."/>
            <person name="Castanera R."/>
            <person name="Culley D."/>
            <person name="Daum C."/>
            <person name="Ezra D."/>
            <person name="Gonzalez J."/>
            <person name="Henrissat B."/>
            <person name="Kuo A."/>
            <person name="Liang C."/>
            <person name="Lipzen A."/>
            <person name="Lutzoni F."/>
            <person name="Magnuson J."/>
            <person name="Mondo S."/>
            <person name="Nolan M."/>
            <person name="Ohm R."/>
            <person name="Pangilinan J."/>
            <person name="Park H.-J."/>
            <person name="Ramirez L."/>
            <person name="Alfaro M."/>
            <person name="Sun H."/>
            <person name="Tritt A."/>
            <person name="Yoshinaga Y."/>
            <person name="Zwiers L.-H."/>
            <person name="Turgeon B."/>
            <person name="Goodwin S."/>
            <person name="Spatafora J."/>
            <person name="Crous P."/>
            <person name="Grigoriev I."/>
        </authorList>
    </citation>
    <scope>NUCLEOTIDE SEQUENCE</scope>
    <source>
        <strain evidence="1">ATCC 200398</strain>
    </source>
</reference>
<dbReference type="Proteomes" id="UP000799755">
    <property type="component" value="Unassembled WGS sequence"/>
</dbReference>